<evidence type="ECO:0000313" key="3">
    <source>
        <dbReference type="EMBL" id="KAK4501567.1"/>
    </source>
</evidence>
<dbReference type="Proteomes" id="UP001305779">
    <property type="component" value="Unassembled WGS sequence"/>
</dbReference>
<evidence type="ECO:0000313" key="4">
    <source>
        <dbReference type="Proteomes" id="UP001305779"/>
    </source>
</evidence>
<dbReference type="PANTHER" id="PTHR37544">
    <property type="entry name" value="SPRAY-RELATED"/>
    <property type="match status" value="1"/>
</dbReference>
<dbReference type="Pfam" id="PF11915">
    <property type="entry name" value="DUF3433"/>
    <property type="match status" value="2"/>
</dbReference>
<sequence length="1245" mass="138372">MSNGLKPHWKPITITSVVDAPPPSYTKNHPPSCKPWRPITLRKTYLGALILTTIGLIAIVQWLLYISRRDQGIIFAENVSELPLRRSFCYLCLPTIVSVVYGFLWTWVDLDVKRLEPWFQLSREGGATGRYSVLLNYPLEFLVNVPFIAFKNRHWHVLSASTIMMLVLWGVTPLQAGIFAVRTVTVSEDIASSYSSAYTPVDQQADLFGEYAQSVSNIAWLNETLPPFITRDFALAEFGSSVNVQPDGHNLTLTGETYLYSLDLSCEEPVRWQKQAGIVWYNSSSGCSFYGPTYRPMGGNDTSKPFDTMYVGYSNQDGKADYYLSNYCNESFEHSFFVRWTKSSPAAIFNGTFDDLKHINETALFCEPRYYRQKVHNASISLPSKAVIGVGAVDDKEELPPDMVNITAFEWQMSAGTGPNARIDFPTSNFPDQKAYLVDMPLNLAYIPKMAPYAIAATQLPLESYLDHETLRLSYQAAYRLLFSRLLTGILGSRLDTSSDQLARRSYITQAVVVIPGFAYAATVILAIISILGIGLFATMARRPNKLTADVATISSLMKLSAYDSTLAKAFSPLHTASSAEIDQALQDVRFCLDVNTRGKGPMLRIRNSEDEPGAEETPLNGTNLSQAGDDDKKHESETRGVRPIEMKLSIGAIFLSLQIAAMITFAVLYFKARRQNGLALPSNSTFVRQLVENYIPIALATLIEPFWLLLNKMYCLLLPYEQIRKRDAPGSRSVDLDYSSLPPQLLFWRAFKARHFVLMVVCFMVLAANVLAVALGGLMNEAIRPIATSSTFASALEAKFKALNGTGLPFNSKTSNTFQGGTTSDQFYRDMSNLTADTPLPPWTDNTTVYLPFDLDSSLVNSSFRVITTAFGVELDCQALDEDSYSINFSNDASEANLTVPLDNGVGIVKCTDFRVGQQPLPQDTTPDDRPGLSYLSNYQAGHVALEMATMLQERNGKNDLFCRQHYVAGWMRADLEYVGDRFNLTDLGLRKMKITLRNETMVLCKPQIKIGPAEVVVDNRGQVLRTSSANLSTANIEIHFNSSPQDLIAQTNQFLTNNGATWHNDSLPSDYINYLIKKSTNNTTLLDPSLPPPEASHAITSLTTLYTKLSAILLGSNLALLLEPTTSPNPIPGSTTTLETRIVFSTPAFIVVETIFLCYILTTIFFYARRPWRILPRLPSTVAANVAFFAGSRALREIREGRDGGSEWRWGFGLFVGGDGRAYVGVEREPFVLGPTGRRAWVE</sequence>
<feature type="transmembrane region" description="Helical" evidence="2">
    <location>
        <begin position="87"/>
        <end position="108"/>
    </location>
</feature>
<keyword evidence="2" id="KW-1133">Transmembrane helix</keyword>
<name>A0ABR0EJD6_ZASCE</name>
<feature type="region of interest" description="Disordered" evidence="1">
    <location>
        <begin position="603"/>
        <end position="640"/>
    </location>
</feature>
<dbReference type="PANTHER" id="PTHR37544:SF3">
    <property type="entry name" value="SPRAY"/>
    <property type="match status" value="1"/>
</dbReference>
<evidence type="ECO:0000256" key="2">
    <source>
        <dbReference type="SAM" id="Phobius"/>
    </source>
</evidence>
<feature type="transmembrane region" description="Helical" evidence="2">
    <location>
        <begin position="157"/>
        <end position="181"/>
    </location>
</feature>
<gene>
    <name evidence="3" type="ORF">PRZ48_007376</name>
</gene>
<feature type="transmembrane region" description="Helical" evidence="2">
    <location>
        <begin position="757"/>
        <end position="780"/>
    </location>
</feature>
<feature type="compositionally biased region" description="Basic and acidic residues" evidence="1">
    <location>
        <begin position="630"/>
        <end position="640"/>
    </location>
</feature>
<protein>
    <submittedName>
        <fullName evidence="3">Uncharacterized protein</fullName>
    </submittedName>
</protein>
<feature type="transmembrane region" description="Helical" evidence="2">
    <location>
        <begin position="518"/>
        <end position="538"/>
    </location>
</feature>
<comment type="caution">
    <text evidence="3">The sequence shown here is derived from an EMBL/GenBank/DDBJ whole genome shotgun (WGS) entry which is preliminary data.</text>
</comment>
<accession>A0ABR0EJD6</accession>
<evidence type="ECO:0000256" key="1">
    <source>
        <dbReference type="SAM" id="MobiDB-lite"/>
    </source>
</evidence>
<feature type="transmembrane region" description="Helical" evidence="2">
    <location>
        <begin position="649"/>
        <end position="671"/>
    </location>
</feature>
<feature type="transmembrane region" description="Helical" evidence="2">
    <location>
        <begin position="1150"/>
        <end position="1170"/>
    </location>
</feature>
<reference evidence="3 4" key="1">
    <citation type="journal article" date="2023" name="G3 (Bethesda)">
        <title>A chromosome-level genome assembly of Zasmidium syzygii isolated from banana leaves.</title>
        <authorList>
            <person name="van Westerhoven A.C."/>
            <person name="Mehrabi R."/>
            <person name="Talebi R."/>
            <person name="Steentjes M.B.F."/>
            <person name="Corcolon B."/>
            <person name="Chong P.A."/>
            <person name="Kema G.H.J."/>
            <person name="Seidl M.F."/>
        </authorList>
    </citation>
    <scope>NUCLEOTIDE SEQUENCE [LARGE SCALE GENOMIC DNA]</scope>
    <source>
        <strain evidence="3 4">P124</strain>
    </source>
</reference>
<keyword evidence="2" id="KW-0472">Membrane</keyword>
<keyword evidence="4" id="KW-1185">Reference proteome</keyword>
<feature type="transmembrane region" description="Helical" evidence="2">
    <location>
        <begin position="45"/>
        <end position="66"/>
    </location>
</feature>
<feature type="transmembrane region" description="Helical" evidence="2">
    <location>
        <begin position="128"/>
        <end position="150"/>
    </location>
</feature>
<dbReference type="EMBL" id="JAXOVC010000005">
    <property type="protein sequence ID" value="KAK4501567.1"/>
    <property type="molecule type" value="Genomic_DNA"/>
</dbReference>
<proteinExistence type="predicted"/>
<keyword evidence="2" id="KW-0812">Transmembrane</keyword>
<dbReference type="InterPro" id="IPR021840">
    <property type="entry name" value="DUF3433"/>
</dbReference>
<feature type="transmembrane region" description="Helical" evidence="2">
    <location>
        <begin position="691"/>
        <end position="711"/>
    </location>
</feature>
<organism evidence="3 4">
    <name type="scientific">Zasmidium cellare</name>
    <name type="common">Wine cellar mold</name>
    <name type="synonym">Racodium cellare</name>
    <dbReference type="NCBI Taxonomy" id="395010"/>
    <lineage>
        <taxon>Eukaryota</taxon>
        <taxon>Fungi</taxon>
        <taxon>Dikarya</taxon>
        <taxon>Ascomycota</taxon>
        <taxon>Pezizomycotina</taxon>
        <taxon>Dothideomycetes</taxon>
        <taxon>Dothideomycetidae</taxon>
        <taxon>Mycosphaerellales</taxon>
        <taxon>Mycosphaerellaceae</taxon>
        <taxon>Zasmidium</taxon>
    </lineage>
</organism>